<dbReference type="InterPro" id="IPR058148">
    <property type="entry name" value="M949_RS01915-like_dom"/>
</dbReference>
<accession>A0A679JI52</accession>
<gene>
    <name evidence="2" type="ORF">VVAX_06481</name>
</gene>
<feature type="signal peptide" evidence="1">
    <location>
        <begin position="1"/>
        <end position="22"/>
    </location>
</feature>
<reference evidence="2" key="1">
    <citation type="submission" date="2019-12" db="EMBL/GenBank/DDBJ databases">
        <authorList>
            <person name="Cremers G."/>
        </authorList>
    </citation>
    <scope>NUCLEOTIDE SEQUENCE</scope>
    <source>
        <strain evidence="2">Vvax</strain>
    </source>
</reference>
<organism evidence="2">
    <name type="scientific">Variovorax paradoxus</name>
    <dbReference type="NCBI Taxonomy" id="34073"/>
    <lineage>
        <taxon>Bacteria</taxon>
        <taxon>Pseudomonadati</taxon>
        <taxon>Pseudomonadota</taxon>
        <taxon>Betaproteobacteria</taxon>
        <taxon>Burkholderiales</taxon>
        <taxon>Comamonadaceae</taxon>
        <taxon>Variovorax</taxon>
    </lineage>
</organism>
<dbReference type="EMBL" id="LR743508">
    <property type="protein sequence ID" value="CAA2110223.1"/>
    <property type="molecule type" value="Genomic_DNA"/>
</dbReference>
<proteinExistence type="predicted"/>
<sequence length="239" mass="26133">MSAPTKSCIVALALLASLAVPAHGQARSPAQPGKNDCPASTPYLDAETLKAAGFELPVFKRLCFSDRSGSHVLVLGEAQDAPFAEELLSKTLQAALYKVEGGRSLSKQWSIRDFALKDEAGVNFRSKLIELTDLDGDGLVDPVLVYRFFDRKDATHFESDDFAGRIKIVAFHHGRKATIHAITGQLDDERTTTANGNYFALPKPVQQHLVRKMAAMYEAGQFGFDNSYGFVPRKESAAR</sequence>
<evidence type="ECO:0000313" key="2">
    <source>
        <dbReference type="EMBL" id="CAA2110223.1"/>
    </source>
</evidence>
<dbReference type="AlphaFoldDB" id="A0A679JI52"/>
<keyword evidence="1" id="KW-0732">Signal</keyword>
<evidence type="ECO:0000256" key="1">
    <source>
        <dbReference type="SAM" id="SignalP"/>
    </source>
</evidence>
<dbReference type="RefSeq" id="WP_339094585.1">
    <property type="nucleotide sequence ID" value="NZ_LR743508.1"/>
</dbReference>
<protein>
    <recommendedName>
        <fullName evidence="3">EF-hand domain-containing protein</fullName>
    </recommendedName>
</protein>
<feature type="chain" id="PRO_5025539797" description="EF-hand domain-containing protein" evidence="1">
    <location>
        <begin position="23"/>
        <end position="239"/>
    </location>
</feature>
<dbReference type="NCBIfam" id="NF046077">
    <property type="entry name" value="LPS_M949_RS01915"/>
    <property type="match status" value="1"/>
</dbReference>
<name>A0A679JI52_VARPD</name>
<evidence type="ECO:0008006" key="3">
    <source>
        <dbReference type="Google" id="ProtNLM"/>
    </source>
</evidence>